<gene>
    <name evidence="1" type="ORF">SAMN04487911_11092</name>
</gene>
<dbReference type="EMBL" id="FQYX01000010">
    <property type="protein sequence ID" value="SHJ07003.1"/>
    <property type="molecule type" value="Genomic_DNA"/>
</dbReference>
<name>A0A1M6GAM0_9FLAO</name>
<evidence type="ECO:0000313" key="1">
    <source>
        <dbReference type="EMBL" id="SHJ07003.1"/>
    </source>
</evidence>
<accession>A0A1M6GAM0</accession>
<sequence>MNFISDNVILGNYGKIFATDAKEKEDLVRIKNLLMKIAGVTDIVMLDTFPNEFKVHTNRVVEIKLAEDKVKILGVHAIIKGWISI</sequence>
<protein>
    <submittedName>
        <fullName evidence="1">Uncharacterized protein</fullName>
    </submittedName>
</protein>
<reference evidence="1 2" key="1">
    <citation type="submission" date="2016-11" db="EMBL/GenBank/DDBJ databases">
        <authorList>
            <person name="Jaros S."/>
            <person name="Januszkiewicz K."/>
            <person name="Wedrychowicz H."/>
        </authorList>
    </citation>
    <scope>NUCLEOTIDE SEQUENCE [LARGE SCALE GENOMIC DNA]</scope>
    <source>
        <strain evidence="1 2">CGMCC 1.8863</strain>
    </source>
</reference>
<evidence type="ECO:0000313" key="2">
    <source>
        <dbReference type="Proteomes" id="UP000184231"/>
    </source>
</evidence>
<proteinExistence type="predicted"/>
<dbReference type="OrthoDB" id="982897at2"/>
<dbReference type="AlphaFoldDB" id="A0A1M6GAM0"/>
<keyword evidence="2" id="KW-1185">Reference proteome</keyword>
<organism evidence="1 2">
    <name type="scientific">Arenibacter nanhaiticus</name>
    <dbReference type="NCBI Taxonomy" id="558155"/>
    <lineage>
        <taxon>Bacteria</taxon>
        <taxon>Pseudomonadati</taxon>
        <taxon>Bacteroidota</taxon>
        <taxon>Flavobacteriia</taxon>
        <taxon>Flavobacteriales</taxon>
        <taxon>Flavobacteriaceae</taxon>
        <taxon>Arenibacter</taxon>
    </lineage>
</organism>
<dbReference type="Proteomes" id="UP000184231">
    <property type="component" value="Unassembled WGS sequence"/>
</dbReference>
<dbReference type="RefSeq" id="WP_072764293.1">
    <property type="nucleotide sequence ID" value="NZ_FQYX01000010.1"/>
</dbReference>